<reference evidence="1 2" key="1">
    <citation type="journal article" date="2020" name="Cell Host Microbe">
        <title>Functional and Genomic Variation between Human-Derived Isolates of Lachnospiraceae Reveals Inter- and Intra-Species Diversity.</title>
        <authorList>
            <person name="Sorbara M.T."/>
            <person name="Littmann E.R."/>
            <person name="Fontana E."/>
            <person name="Moody T.U."/>
            <person name="Kohout C.E."/>
            <person name="Gjonbalaj M."/>
            <person name="Eaton V."/>
            <person name="Seok R."/>
            <person name="Leiner I.M."/>
            <person name="Pamer E.G."/>
        </authorList>
    </citation>
    <scope>NUCLEOTIDE SEQUENCE [LARGE SCALE GENOMIC DNA]</scope>
    <source>
        <strain evidence="1 2">MSK.17.74</strain>
    </source>
</reference>
<evidence type="ECO:0000313" key="1">
    <source>
        <dbReference type="EMBL" id="NSG84198.1"/>
    </source>
</evidence>
<dbReference type="EMBL" id="JAAITS010000004">
    <property type="protein sequence ID" value="NSG84198.1"/>
    <property type="molecule type" value="Genomic_DNA"/>
</dbReference>
<accession>A0ABX2H286</accession>
<organism evidence="1 2">
    <name type="scientific">Blautia faecis</name>
    <dbReference type="NCBI Taxonomy" id="871665"/>
    <lineage>
        <taxon>Bacteria</taxon>
        <taxon>Bacillati</taxon>
        <taxon>Bacillota</taxon>
        <taxon>Clostridia</taxon>
        <taxon>Lachnospirales</taxon>
        <taxon>Lachnospiraceae</taxon>
        <taxon>Blautia</taxon>
    </lineage>
</organism>
<dbReference type="RefSeq" id="WP_173769180.1">
    <property type="nucleotide sequence ID" value="NZ_JAAITS010000004.1"/>
</dbReference>
<gene>
    <name evidence="1" type="ORF">G5B17_01810</name>
</gene>
<sequence>MSYLTQHFKGKYRIVPELSPESHDVPREEDGTVDKSYDDLYIKCQFGNKIYYYGRGTFVAYIPSIIRGKNILKKMDETNTPYSDPHIYDSEVEFKFKTADMKTVANLLKASSFGADITPYSLKNFPKADVTIPTDKMDEYKKIIADIQKEDLLTFSRFTQSFLSDVLAKKLGRRNKPFDYKSDMKKLMMARQTKEYIYTKNMWDEYLKYLEEQIKKFYEDKEK</sequence>
<keyword evidence="2" id="KW-1185">Reference proteome</keyword>
<evidence type="ECO:0000313" key="2">
    <source>
        <dbReference type="Proteomes" id="UP001644719"/>
    </source>
</evidence>
<dbReference type="Proteomes" id="UP001644719">
    <property type="component" value="Unassembled WGS sequence"/>
</dbReference>
<name>A0ABX2H286_9FIRM</name>
<proteinExistence type="predicted"/>
<protein>
    <submittedName>
        <fullName evidence="1">Uncharacterized protein</fullName>
    </submittedName>
</protein>
<comment type="caution">
    <text evidence="1">The sequence shown here is derived from an EMBL/GenBank/DDBJ whole genome shotgun (WGS) entry which is preliminary data.</text>
</comment>